<name>A0A150RG01_SORCE</name>
<dbReference type="InterPro" id="IPR011749">
    <property type="entry name" value="CHP02243"/>
</dbReference>
<gene>
    <name evidence="1" type="ORF">BE18_36360</name>
</gene>
<dbReference type="EMBL" id="JEMC01003710">
    <property type="protein sequence ID" value="KYF79083.1"/>
    <property type="molecule type" value="Genomic_DNA"/>
</dbReference>
<evidence type="ECO:0000313" key="2">
    <source>
        <dbReference type="Proteomes" id="UP000075515"/>
    </source>
</evidence>
<dbReference type="NCBIfam" id="TIGR02243">
    <property type="entry name" value="putative baseplate assembly protein"/>
    <property type="match status" value="1"/>
</dbReference>
<comment type="caution">
    <text evidence="1">The sequence shown here is derived from an EMBL/GenBank/DDBJ whole genome shotgun (WGS) entry which is preliminary data.</text>
</comment>
<organism evidence="1 2">
    <name type="scientific">Sorangium cellulosum</name>
    <name type="common">Polyangium cellulosum</name>
    <dbReference type="NCBI Taxonomy" id="56"/>
    <lineage>
        <taxon>Bacteria</taxon>
        <taxon>Pseudomonadati</taxon>
        <taxon>Myxococcota</taxon>
        <taxon>Polyangia</taxon>
        <taxon>Polyangiales</taxon>
        <taxon>Polyangiaceae</taxon>
        <taxon>Sorangium</taxon>
    </lineage>
</organism>
<evidence type="ECO:0000313" key="1">
    <source>
        <dbReference type="EMBL" id="KYF79083.1"/>
    </source>
</evidence>
<sequence length="765" mass="82076">MPIKSPQLDDLRFRPLFEQLRRQIPMYAPEWTDHNESDPGITLLQLFAHLGEQIGYRLNRLPEKAYIEMLKLIGVRLRPAEAARTTIALLLGKPELSTAVTAPAGATIKARGKPSTFELDAPVNVVPGQVAALVSTLSADLRDLAAGTGAPDPGATAAAYLETRFSLAWDGKQPKLKDWPQQPVPLFARPAEAGHDHLWIALAFNPAANAGFLGQRVTLTVQLDDDEQPDPRALADCSAPEISPLAAAGVAYTFYRPPRPGQPTGAWLPLPIIADTTDGWTRSGQVRFDVPTTLGPIPDGEWQDPRAVAPKTMEQICAEATGTGTPMPAPIRHPLIGAIKNPVSGVSSVVPISGWIAVHFTQRSSRFSLRALTFNAGPATNAATVTNQLLGRGTGLSDQTAQLPHGNVLTGTLELAVEDPVDLQLHRWSEVADFDAAGGDDRVYLLDPEAGIVYFGDGVRGRVPASTRRIVALRYRHGGGKDAEVPAGEVNQPQSLPSAIQDAVNIVAARGGKDAETLDQAKRRAPSALRTRSRAVTADDFEVIASETPGVRIARALAVPLRRPLVVGGEDALGLDVDTVASGAVSVVVVPDEPGPTPTAPESVLRTVCRHLDRHRLITTELYVVPAQYVRLFDVEVILVAKPGWSQVNVRDSVSARLERSFHVLTGGPDGKGTSFGAVIHHSELVAEVMRSDGVERVEQLEAWFDGAAPAPAGEEPPMRWRVERTVPRRLTGCPTSPEDTTALTLFADENVFVDASTLNVIVRD</sequence>
<evidence type="ECO:0008006" key="3">
    <source>
        <dbReference type="Google" id="ProtNLM"/>
    </source>
</evidence>
<reference evidence="1 2" key="1">
    <citation type="submission" date="2014-02" db="EMBL/GenBank/DDBJ databases">
        <title>The small core and large imbalanced accessory genome model reveals a collaborative survival strategy of Sorangium cellulosum strains in nature.</title>
        <authorList>
            <person name="Han K."/>
            <person name="Peng R."/>
            <person name="Blom J."/>
            <person name="Li Y.-Z."/>
        </authorList>
    </citation>
    <scope>NUCLEOTIDE SEQUENCE [LARGE SCALE GENOMIC DNA]</scope>
    <source>
        <strain evidence="1 2">So0149</strain>
    </source>
</reference>
<dbReference type="AlphaFoldDB" id="A0A150RG01"/>
<proteinExistence type="predicted"/>
<accession>A0A150RG01</accession>
<protein>
    <recommendedName>
        <fullName evidence="3">Baseplate protein J-like domain-containing protein</fullName>
    </recommendedName>
</protein>
<dbReference type="Proteomes" id="UP000075515">
    <property type="component" value="Unassembled WGS sequence"/>
</dbReference>